<dbReference type="EMBL" id="JBHSDC010000001">
    <property type="protein sequence ID" value="MFC4230282.1"/>
    <property type="molecule type" value="Genomic_DNA"/>
</dbReference>
<proteinExistence type="predicted"/>
<reference evidence="2" key="1">
    <citation type="journal article" date="2019" name="Int. J. Syst. Evol. Microbiol.">
        <title>The Global Catalogue of Microorganisms (GCM) 10K type strain sequencing project: providing services to taxonomists for standard genome sequencing and annotation.</title>
        <authorList>
            <consortium name="The Broad Institute Genomics Platform"/>
            <consortium name="The Broad Institute Genome Sequencing Center for Infectious Disease"/>
            <person name="Wu L."/>
            <person name="Ma J."/>
        </authorList>
    </citation>
    <scope>NUCLEOTIDE SEQUENCE [LARGE SCALE GENOMIC DNA]</scope>
    <source>
        <strain evidence="2">CECT 8010</strain>
    </source>
</reference>
<comment type="caution">
    <text evidence="1">The sequence shown here is derived from an EMBL/GenBank/DDBJ whole genome shotgun (WGS) entry which is preliminary data.</text>
</comment>
<evidence type="ECO:0000313" key="2">
    <source>
        <dbReference type="Proteomes" id="UP001595906"/>
    </source>
</evidence>
<gene>
    <name evidence="1" type="ORF">ACFOW1_00160</name>
</gene>
<keyword evidence="2" id="KW-1185">Reference proteome</keyword>
<protein>
    <recommendedName>
        <fullName evidence="3">YD repeat-containing protein</fullName>
    </recommendedName>
</protein>
<evidence type="ECO:0008006" key="3">
    <source>
        <dbReference type="Google" id="ProtNLM"/>
    </source>
</evidence>
<evidence type="ECO:0000313" key="1">
    <source>
        <dbReference type="EMBL" id="MFC4230282.1"/>
    </source>
</evidence>
<dbReference type="PROSITE" id="PS51257">
    <property type="entry name" value="PROKAR_LIPOPROTEIN"/>
    <property type="match status" value="1"/>
</dbReference>
<name>A0ABV8PQD2_9BACT</name>
<organism evidence="1 2">
    <name type="scientific">Parasediminibacterium paludis</name>
    <dbReference type="NCBI Taxonomy" id="908966"/>
    <lineage>
        <taxon>Bacteria</taxon>
        <taxon>Pseudomonadati</taxon>
        <taxon>Bacteroidota</taxon>
        <taxon>Chitinophagia</taxon>
        <taxon>Chitinophagales</taxon>
        <taxon>Chitinophagaceae</taxon>
        <taxon>Parasediminibacterium</taxon>
    </lineage>
</organism>
<dbReference type="RefSeq" id="WP_379011353.1">
    <property type="nucleotide sequence ID" value="NZ_JBHSDC010000001.1"/>
</dbReference>
<accession>A0ABV8PQD2</accession>
<dbReference type="Proteomes" id="UP001595906">
    <property type="component" value="Unassembled WGS sequence"/>
</dbReference>
<sequence length="300" mass="32789">MRSNLLLIACFVLFGFTSCQKSIEWNDLVLTPTTPVTPPPGGTTSSLLVKLVTLSNIDTLTYNYTYDSANKLVKITTVGLSNGSKVDNLEILVRDANERLIQYNKISYSSTSTNASGYDTTITKVHYPTNSNNFDYTVSNAFISGLYLTDSTTYTYVNGKITQLKLYYSNALTLGQSVLAIGSNYTYDANGNVTSLKNYDYATSTAPTLYSELAYTFDNKKSPLMLGNEAIVINADLVYIGANNGLSASYKDYSSTQSSTANISYTYSYNTNGYPTQANGTGSSSSSNIPTMLQAFYFYQ</sequence>